<dbReference type="EMBL" id="CP144914">
    <property type="protein sequence ID" value="WWD78797.1"/>
    <property type="molecule type" value="Genomic_DNA"/>
</dbReference>
<evidence type="ECO:0000259" key="9">
    <source>
        <dbReference type="Pfam" id="PF13614"/>
    </source>
</evidence>
<keyword evidence="6" id="KW-0067">ATP-binding</keyword>
<protein>
    <recommendedName>
        <fullName evidence="2">non-specific protein-tyrosine kinase</fullName>
        <ecNumber evidence="2">2.7.10.2</ecNumber>
    </recommendedName>
</protein>
<dbReference type="PANTHER" id="PTHR32309:SF13">
    <property type="entry name" value="FERRIC ENTEROBACTIN TRANSPORT PROTEIN FEPE"/>
    <property type="match status" value="1"/>
</dbReference>
<evidence type="ECO:0000256" key="8">
    <source>
        <dbReference type="ARBA" id="ARBA00051245"/>
    </source>
</evidence>
<evidence type="ECO:0000256" key="6">
    <source>
        <dbReference type="ARBA" id="ARBA00022840"/>
    </source>
</evidence>
<evidence type="ECO:0000313" key="10">
    <source>
        <dbReference type="EMBL" id="WWD78797.1"/>
    </source>
</evidence>
<evidence type="ECO:0000256" key="3">
    <source>
        <dbReference type="ARBA" id="ARBA00022679"/>
    </source>
</evidence>
<dbReference type="InterPro" id="IPR025669">
    <property type="entry name" value="AAA_dom"/>
</dbReference>
<feature type="domain" description="AAA" evidence="9">
    <location>
        <begin position="58"/>
        <end position="176"/>
    </location>
</feature>
<comment type="similarity">
    <text evidence="1">Belongs to the CpsD/CapB family.</text>
</comment>
<dbReference type="OrthoDB" id="9794577at2"/>
<gene>
    <name evidence="10" type="ORF">FTX54_010190</name>
</gene>
<dbReference type="FunFam" id="3.40.50.300:FF:000527">
    <property type="entry name" value="Tyrosine-protein kinase etk"/>
    <property type="match status" value="1"/>
</dbReference>
<dbReference type="PANTHER" id="PTHR32309">
    <property type="entry name" value="TYROSINE-PROTEIN KINASE"/>
    <property type="match status" value="1"/>
</dbReference>
<evidence type="ECO:0000256" key="5">
    <source>
        <dbReference type="ARBA" id="ARBA00022777"/>
    </source>
</evidence>
<organism evidence="10 11">
    <name type="scientific">Alkalicoccus halolimnae</name>
    <dbReference type="NCBI Taxonomy" id="1667239"/>
    <lineage>
        <taxon>Bacteria</taxon>
        <taxon>Bacillati</taxon>
        <taxon>Bacillota</taxon>
        <taxon>Bacilli</taxon>
        <taxon>Bacillales</taxon>
        <taxon>Bacillaceae</taxon>
        <taxon>Alkalicoccus</taxon>
    </lineage>
</organism>
<reference evidence="10 11" key="1">
    <citation type="submission" date="2024-01" db="EMBL/GenBank/DDBJ databases">
        <title>Complete Genome Sequence of Alkalicoccus halolimnae BZ-SZ-XJ29T, a Moderately Halophilic Bacterium Isolated from a Salt Lake.</title>
        <authorList>
            <person name="Zhao B."/>
        </authorList>
    </citation>
    <scope>NUCLEOTIDE SEQUENCE [LARGE SCALE GENOMIC DNA]</scope>
    <source>
        <strain evidence="10 11">BZ-SZ-XJ29</strain>
    </source>
</reference>
<evidence type="ECO:0000256" key="4">
    <source>
        <dbReference type="ARBA" id="ARBA00022741"/>
    </source>
</evidence>
<keyword evidence="5 10" id="KW-0418">Kinase</keyword>
<dbReference type="GO" id="GO:0004715">
    <property type="term" value="F:non-membrane spanning protein tyrosine kinase activity"/>
    <property type="evidence" value="ECO:0007669"/>
    <property type="project" value="UniProtKB-EC"/>
</dbReference>
<dbReference type="EC" id="2.7.10.2" evidence="2"/>
<dbReference type="GO" id="GO:0042802">
    <property type="term" value="F:identical protein binding"/>
    <property type="evidence" value="ECO:0007669"/>
    <property type="project" value="UniProtKB-ARBA"/>
</dbReference>
<sequence length="233" mass="26007">MVHRKFKNDKNSRKRFLLTTLENRSPAAEQFRTLRTNMQFMQIDRKLKTLVVTSPLPGEGKSTIAANLSIVLAQQESKVLLIDTDLRKPSVHYTFEISNNIGFTNVVTNQAGIKNAVKRTFNPNLSVLTSGPLPPNPSELLASNRMKRFIEEAKKQYDYIVFDAPPVNAVTDGLILSSMVDGTMLVIRNGKTEIEQAKKAVGSIQKVEGNLLGAVLNDCPVKDTPYSYYYEEG</sequence>
<dbReference type="CDD" id="cd05387">
    <property type="entry name" value="BY-kinase"/>
    <property type="match status" value="1"/>
</dbReference>
<dbReference type="RefSeq" id="WP_147802485.1">
    <property type="nucleotide sequence ID" value="NZ_CP144914.1"/>
</dbReference>
<dbReference type="NCBIfam" id="TIGR01007">
    <property type="entry name" value="eps_fam"/>
    <property type="match status" value="1"/>
</dbReference>
<keyword evidence="4" id="KW-0547">Nucleotide-binding</keyword>
<evidence type="ECO:0000313" key="11">
    <source>
        <dbReference type="Proteomes" id="UP000321816"/>
    </source>
</evidence>
<dbReference type="Gene3D" id="3.40.50.300">
    <property type="entry name" value="P-loop containing nucleotide triphosphate hydrolases"/>
    <property type="match status" value="1"/>
</dbReference>
<dbReference type="AlphaFoldDB" id="A0A5C7FDE8"/>
<dbReference type="SUPFAM" id="SSF52540">
    <property type="entry name" value="P-loop containing nucleoside triphosphate hydrolases"/>
    <property type="match status" value="1"/>
</dbReference>
<dbReference type="GO" id="GO:0005524">
    <property type="term" value="F:ATP binding"/>
    <property type="evidence" value="ECO:0007669"/>
    <property type="project" value="UniProtKB-KW"/>
</dbReference>
<keyword evidence="3 10" id="KW-0808">Transferase</keyword>
<dbReference type="Proteomes" id="UP000321816">
    <property type="component" value="Chromosome"/>
</dbReference>
<dbReference type="InterPro" id="IPR005702">
    <property type="entry name" value="Wzc-like_C"/>
</dbReference>
<dbReference type="GO" id="GO:0005886">
    <property type="term" value="C:plasma membrane"/>
    <property type="evidence" value="ECO:0007669"/>
    <property type="project" value="TreeGrafter"/>
</dbReference>
<dbReference type="Pfam" id="PF13614">
    <property type="entry name" value="AAA_31"/>
    <property type="match status" value="1"/>
</dbReference>
<keyword evidence="11" id="KW-1185">Reference proteome</keyword>
<dbReference type="InterPro" id="IPR050445">
    <property type="entry name" value="Bact_polysacc_biosynth/exp"/>
</dbReference>
<dbReference type="KEGG" id="ahal:FTX54_010190"/>
<keyword evidence="7" id="KW-0829">Tyrosine-protein kinase</keyword>
<accession>A0A5C7FDE8</accession>
<evidence type="ECO:0000256" key="2">
    <source>
        <dbReference type="ARBA" id="ARBA00011903"/>
    </source>
</evidence>
<proteinExistence type="inferred from homology"/>
<name>A0A5C7FDE8_9BACI</name>
<evidence type="ECO:0000256" key="7">
    <source>
        <dbReference type="ARBA" id="ARBA00023137"/>
    </source>
</evidence>
<comment type="catalytic activity">
    <reaction evidence="8">
        <text>L-tyrosyl-[protein] + ATP = O-phospho-L-tyrosyl-[protein] + ADP + H(+)</text>
        <dbReference type="Rhea" id="RHEA:10596"/>
        <dbReference type="Rhea" id="RHEA-COMP:10136"/>
        <dbReference type="Rhea" id="RHEA-COMP:20101"/>
        <dbReference type="ChEBI" id="CHEBI:15378"/>
        <dbReference type="ChEBI" id="CHEBI:30616"/>
        <dbReference type="ChEBI" id="CHEBI:46858"/>
        <dbReference type="ChEBI" id="CHEBI:61978"/>
        <dbReference type="ChEBI" id="CHEBI:456216"/>
        <dbReference type="EC" id="2.7.10.2"/>
    </reaction>
</comment>
<evidence type="ECO:0000256" key="1">
    <source>
        <dbReference type="ARBA" id="ARBA00007316"/>
    </source>
</evidence>
<dbReference type="InterPro" id="IPR027417">
    <property type="entry name" value="P-loop_NTPase"/>
</dbReference>